<name>A0AAN8JRY9_PATCE</name>
<dbReference type="Proteomes" id="UP001347796">
    <property type="component" value="Unassembled WGS sequence"/>
</dbReference>
<keyword evidence="3" id="KW-1185">Reference proteome</keyword>
<dbReference type="EMBL" id="JAZGQO010000008">
    <property type="protein sequence ID" value="KAK6180004.1"/>
    <property type="molecule type" value="Genomic_DNA"/>
</dbReference>
<sequence length="198" mass="21840">MQSANNSPSEKKRKRSVFTKSVSSGQLNTSVQNGHLERQNSCVSFIDLPYVIDSPDLIRPISLTSLPKFKSLYKRSNSVAACSPIPALTRSNGSFSKMASRRNSSGNFRQLSESLVSQKQYTRPLSARTNSSGFFENSAETLPGDTRVCYIYSPIYSTKPIELIISTNTNLNCTCVFMCAFCSGNWISTLSLALVFSE</sequence>
<evidence type="ECO:0000313" key="3">
    <source>
        <dbReference type="Proteomes" id="UP001347796"/>
    </source>
</evidence>
<proteinExistence type="predicted"/>
<protein>
    <submittedName>
        <fullName evidence="2">Uncharacterized protein</fullName>
    </submittedName>
</protein>
<organism evidence="2 3">
    <name type="scientific">Patella caerulea</name>
    <name type="common">Rayed Mediterranean limpet</name>
    <dbReference type="NCBI Taxonomy" id="87958"/>
    <lineage>
        <taxon>Eukaryota</taxon>
        <taxon>Metazoa</taxon>
        <taxon>Spiralia</taxon>
        <taxon>Lophotrochozoa</taxon>
        <taxon>Mollusca</taxon>
        <taxon>Gastropoda</taxon>
        <taxon>Patellogastropoda</taxon>
        <taxon>Patelloidea</taxon>
        <taxon>Patellidae</taxon>
        <taxon>Patella</taxon>
    </lineage>
</organism>
<accession>A0AAN8JRY9</accession>
<reference evidence="2 3" key="1">
    <citation type="submission" date="2024-01" db="EMBL/GenBank/DDBJ databases">
        <title>The genome of the rayed Mediterranean limpet Patella caerulea (Linnaeus, 1758).</title>
        <authorList>
            <person name="Anh-Thu Weber A."/>
            <person name="Halstead-Nussloch G."/>
        </authorList>
    </citation>
    <scope>NUCLEOTIDE SEQUENCE [LARGE SCALE GENOMIC DNA]</scope>
    <source>
        <strain evidence="2">AATW-2023a</strain>
        <tissue evidence="2">Whole specimen</tissue>
    </source>
</reference>
<dbReference type="AlphaFoldDB" id="A0AAN8JRY9"/>
<comment type="caution">
    <text evidence="2">The sequence shown here is derived from an EMBL/GenBank/DDBJ whole genome shotgun (WGS) entry which is preliminary data.</text>
</comment>
<gene>
    <name evidence="2" type="ORF">SNE40_012229</name>
</gene>
<evidence type="ECO:0000256" key="1">
    <source>
        <dbReference type="SAM" id="MobiDB-lite"/>
    </source>
</evidence>
<feature type="region of interest" description="Disordered" evidence="1">
    <location>
        <begin position="1"/>
        <end position="24"/>
    </location>
</feature>
<evidence type="ECO:0000313" key="2">
    <source>
        <dbReference type="EMBL" id="KAK6180004.1"/>
    </source>
</evidence>